<protein>
    <submittedName>
        <fullName evidence="2">Alpha/beta hydrolase</fullName>
    </submittedName>
</protein>
<evidence type="ECO:0000313" key="3">
    <source>
        <dbReference type="Proteomes" id="UP001429564"/>
    </source>
</evidence>
<dbReference type="PRINTS" id="PR00111">
    <property type="entry name" value="ABHYDROLASE"/>
</dbReference>
<dbReference type="SUPFAM" id="SSF53474">
    <property type="entry name" value="alpha/beta-Hydrolases"/>
    <property type="match status" value="1"/>
</dbReference>
<organism evidence="2 3">
    <name type="scientific">Parasedimentitalea denitrificans</name>
    <dbReference type="NCBI Taxonomy" id="2211118"/>
    <lineage>
        <taxon>Bacteria</taxon>
        <taxon>Pseudomonadati</taxon>
        <taxon>Pseudomonadota</taxon>
        <taxon>Alphaproteobacteria</taxon>
        <taxon>Rhodobacterales</taxon>
        <taxon>Paracoccaceae</taxon>
        <taxon>Parasedimentitalea</taxon>
    </lineage>
</organism>
<dbReference type="Pfam" id="PF12697">
    <property type="entry name" value="Abhydrolase_6"/>
    <property type="match status" value="1"/>
</dbReference>
<evidence type="ECO:0000313" key="2">
    <source>
        <dbReference type="EMBL" id="NIZ59759.1"/>
    </source>
</evidence>
<dbReference type="InterPro" id="IPR050228">
    <property type="entry name" value="Carboxylesterase_BioH"/>
</dbReference>
<evidence type="ECO:0000259" key="1">
    <source>
        <dbReference type="Pfam" id="PF12697"/>
    </source>
</evidence>
<dbReference type="PANTHER" id="PTHR43194">
    <property type="entry name" value="HYDROLASE ALPHA/BETA FOLD FAMILY"/>
    <property type="match status" value="1"/>
</dbReference>
<name>A0ABX0W2I9_9RHOB</name>
<dbReference type="GO" id="GO:0016787">
    <property type="term" value="F:hydrolase activity"/>
    <property type="evidence" value="ECO:0007669"/>
    <property type="project" value="UniProtKB-KW"/>
</dbReference>
<gene>
    <name evidence="2" type="ORF">DL239_02085</name>
</gene>
<dbReference type="RefSeq" id="WP_167681740.1">
    <property type="nucleotide sequence ID" value="NZ_QHLQ01000001.1"/>
</dbReference>
<dbReference type="PANTHER" id="PTHR43194:SF2">
    <property type="entry name" value="PEROXISOMAL MEMBRANE PROTEIN LPX1"/>
    <property type="match status" value="1"/>
</dbReference>
<proteinExistence type="predicted"/>
<dbReference type="Proteomes" id="UP001429564">
    <property type="component" value="Unassembled WGS sequence"/>
</dbReference>
<dbReference type="Gene3D" id="3.40.50.1820">
    <property type="entry name" value="alpha/beta hydrolase"/>
    <property type="match status" value="1"/>
</dbReference>
<keyword evidence="2" id="KW-0378">Hydrolase</keyword>
<feature type="domain" description="AB hydrolase-1" evidence="1">
    <location>
        <begin position="29"/>
        <end position="269"/>
    </location>
</feature>
<dbReference type="EMBL" id="QHLQ01000001">
    <property type="protein sequence ID" value="NIZ59759.1"/>
    <property type="molecule type" value="Genomic_DNA"/>
</dbReference>
<reference evidence="2 3" key="1">
    <citation type="submission" date="2018-05" db="EMBL/GenBank/DDBJ databases">
        <authorList>
            <person name="Zhang Y.-J."/>
        </authorList>
    </citation>
    <scope>NUCLEOTIDE SEQUENCE [LARGE SCALE GENOMIC DNA]</scope>
    <source>
        <strain evidence="2 3">CY04</strain>
    </source>
</reference>
<sequence>MRGPQFSLVKALGHKVHVTEWGTRNNQPLVMWHGLARTGRDFDELAAALSDRYFIICPDTIGRGLSSWSSDPKSDYCIDAYARLAIALMDHYDMNSVAWLGTSMGGAIGMHLAASPDASRISCLIVNDIGPEVPQSAIDRIVQYVCEPPVFDHISAAHDWLRNTYAPFGPASPEFWQRMTRASIRRTDQGNITLHYDPAITQQFLSSAGIKSTWSDYATITLPTHVIRGMSSDILTTEILTRMQLKGPRPHVTQIPDCGHAPTLSRPKDIQMVSELLAVLCS</sequence>
<dbReference type="InterPro" id="IPR029058">
    <property type="entry name" value="AB_hydrolase_fold"/>
</dbReference>
<keyword evidence="3" id="KW-1185">Reference proteome</keyword>
<accession>A0ABX0W2I9</accession>
<comment type="caution">
    <text evidence="2">The sequence shown here is derived from an EMBL/GenBank/DDBJ whole genome shotgun (WGS) entry which is preliminary data.</text>
</comment>
<dbReference type="InterPro" id="IPR000073">
    <property type="entry name" value="AB_hydrolase_1"/>
</dbReference>